<proteinExistence type="predicted"/>
<dbReference type="EMBL" id="LAZR01016294">
    <property type="protein sequence ID" value="KKM05128.1"/>
    <property type="molecule type" value="Genomic_DNA"/>
</dbReference>
<gene>
    <name evidence="1" type="ORF">LCGC14_1757240</name>
</gene>
<name>A0A0F9K1P6_9ZZZZ</name>
<dbReference type="AlphaFoldDB" id="A0A0F9K1P6"/>
<organism evidence="1">
    <name type="scientific">marine sediment metagenome</name>
    <dbReference type="NCBI Taxonomy" id="412755"/>
    <lineage>
        <taxon>unclassified sequences</taxon>
        <taxon>metagenomes</taxon>
        <taxon>ecological metagenomes</taxon>
    </lineage>
</organism>
<evidence type="ECO:0000313" key="1">
    <source>
        <dbReference type="EMBL" id="KKM05128.1"/>
    </source>
</evidence>
<sequence length="331" mass="34664">MKKKIFSIMMVLVLMLSFGLATAVPAVASGASVELQTVDNGLATWSAAQANSGSYSVELSLPNLGTRTTDAARVVVSLDSGPLLSAVDSLSFWWMAEGSSGLPYLYLALDTDGNSEADRWLIWNIGPADDTTGATSWTQWTLASADDNWHIAGPGGPYSSTGVWADMVADIIAVSSASVVVEVKVAIGEGSTNQGTPVYIDDIGINDAVYNLESSGSIDMDAPVLADVVSVSLSTNTINFPPAYPGDSTSASFTITNTGTVTVDLTAETNSDFYSDHLTIDSLSVGSWTIPLLEGVESPLVSLKLYIPHGTPAGIITGTLIIWVERSETQP</sequence>
<dbReference type="InterPro" id="IPR013783">
    <property type="entry name" value="Ig-like_fold"/>
</dbReference>
<protein>
    <submittedName>
        <fullName evidence="1">Uncharacterized protein</fullName>
    </submittedName>
</protein>
<dbReference type="Gene3D" id="2.60.40.10">
    <property type="entry name" value="Immunoglobulins"/>
    <property type="match status" value="1"/>
</dbReference>
<reference evidence="1" key="1">
    <citation type="journal article" date="2015" name="Nature">
        <title>Complex archaea that bridge the gap between prokaryotes and eukaryotes.</title>
        <authorList>
            <person name="Spang A."/>
            <person name="Saw J.H."/>
            <person name="Jorgensen S.L."/>
            <person name="Zaremba-Niedzwiedzka K."/>
            <person name="Martijn J."/>
            <person name="Lind A.E."/>
            <person name="van Eijk R."/>
            <person name="Schleper C."/>
            <person name="Guy L."/>
            <person name="Ettema T.J."/>
        </authorList>
    </citation>
    <scope>NUCLEOTIDE SEQUENCE</scope>
</reference>
<comment type="caution">
    <text evidence="1">The sequence shown here is derived from an EMBL/GenBank/DDBJ whole genome shotgun (WGS) entry which is preliminary data.</text>
</comment>
<accession>A0A0F9K1P6</accession>